<dbReference type="Gene3D" id="3.40.630.30">
    <property type="match status" value="1"/>
</dbReference>
<reference evidence="5" key="1">
    <citation type="journal article" date="2019" name="Int. J. Syst. Evol. Microbiol.">
        <title>The Global Catalogue of Microorganisms (GCM) 10K type strain sequencing project: providing services to taxonomists for standard genome sequencing and annotation.</title>
        <authorList>
            <consortium name="The Broad Institute Genomics Platform"/>
            <consortium name="The Broad Institute Genome Sequencing Center for Infectious Disease"/>
            <person name="Wu L."/>
            <person name="Ma J."/>
        </authorList>
    </citation>
    <scope>NUCLEOTIDE SEQUENCE [LARGE SCALE GENOMIC DNA]</scope>
    <source>
        <strain evidence="5">CCUG 53762</strain>
    </source>
</reference>
<evidence type="ECO:0000313" key="4">
    <source>
        <dbReference type="EMBL" id="MFD1629687.1"/>
    </source>
</evidence>
<dbReference type="Proteomes" id="UP001597118">
    <property type="component" value="Unassembled WGS sequence"/>
</dbReference>
<dbReference type="PANTHER" id="PTHR43800:SF1">
    <property type="entry name" value="PEPTIDYL-LYSINE N-ACETYLTRANSFERASE YJAB"/>
    <property type="match status" value="1"/>
</dbReference>
<dbReference type="InterPro" id="IPR000182">
    <property type="entry name" value="GNAT_dom"/>
</dbReference>
<dbReference type="EC" id="2.3.1.-" evidence="4"/>
<keyword evidence="5" id="KW-1185">Reference proteome</keyword>
<dbReference type="PANTHER" id="PTHR43800">
    <property type="entry name" value="PEPTIDYL-LYSINE N-ACETYLTRANSFERASE YJAB"/>
    <property type="match status" value="1"/>
</dbReference>
<dbReference type="GO" id="GO:0016746">
    <property type="term" value="F:acyltransferase activity"/>
    <property type="evidence" value="ECO:0007669"/>
    <property type="project" value="UniProtKB-KW"/>
</dbReference>
<keyword evidence="1 4" id="KW-0808">Transferase</keyword>
<dbReference type="PROSITE" id="PS51186">
    <property type="entry name" value="GNAT"/>
    <property type="match status" value="1"/>
</dbReference>
<feature type="domain" description="N-acetyltransferase" evidence="3">
    <location>
        <begin position="1"/>
        <end position="143"/>
    </location>
</feature>
<dbReference type="InterPro" id="IPR016181">
    <property type="entry name" value="Acyl_CoA_acyltransferase"/>
</dbReference>
<evidence type="ECO:0000256" key="1">
    <source>
        <dbReference type="ARBA" id="ARBA00022679"/>
    </source>
</evidence>
<evidence type="ECO:0000259" key="3">
    <source>
        <dbReference type="PROSITE" id="PS51186"/>
    </source>
</evidence>
<name>A0ABW4ICF0_9SPHI</name>
<dbReference type="RefSeq" id="WP_379662068.1">
    <property type="nucleotide sequence ID" value="NZ_JBHUDG010000006.1"/>
</dbReference>
<dbReference type="Pfam" id="PF13508">
    <property type="entry name" value="Acetyltransf_7"/>
    <property type="match status" value="1"/>
</dbReference>
<dbReference type="EMBL" id="JBHUDG010000006">
    <property type="protein sequence ID" value="MFD1629687.1"/>
    <property type="molecule type" value="Genomic_DNA"/>
</dbReference>
<dbReference type="SUPFAM" id="SSF55729">
    <property type="entry name" value="Acyl-CoA N-acyltransferases (Nat)"/>
    <property type="match status" value="1"/>
</dbReference>
<gene>
    <name evidence="4" type="ORF">ACFSAH_07365</name>
</gene>
<dbReference type="NCBIfam" id="NF007853">
    <property type="entry name" value="PRK10562.1"/>
    <property type="match status" value="1"/>
</dbReference>
<organism evidence="4 5">
    <name type="scientific">Pseudopedobacter beijingensis</name>
    <dbReference type="NCBI Taxonomy" id="1207056"/>
    <lineage>
        <taxon>Bacteria</taxon>
        <taxon>Pseudomonadati</taxon>
        <taxon>Bacteroidota</taxon>
        <taxon>Sphingobacteriia</taxon>
        <taxon>Sphingobacteriales</taxon>
        <taxon>Sphingobacteriaceae</taxon>
        <taxon>Pseudopedobacter</taxon>
    </lineage>
</organism>
<accession>A0ABW4ICF0</accession>
<protein>
    <submittedName>
        <fullName evidence="4">N-acetyltransferase</fullName>
        <ecNumber evidence="4">2.3.1.-</ecNumber>
    </submittedName>
</protein>
<evidence type="ECO:0000256" key="2">
    <source>
        <dbReference type="ARBA" id="ARBA00023315"/>
    </source>
</evidence>
<dbReference type="CDD" id="cd04301">
    <property type="entry name" value="NAT_SF"/>
    <property type="match status" value="1"/>
</dbReference>
<keyword evidence="2 4" id="KW-0012">Acyltransferase</keyword>
<evidence type="ECO:0000313" key="5">
    <source>
        <dbReference type="Proteomes" id="UP001597118"/>
    </source>
</evidence>
<comment type="caution">
    <text evidence="4">The sequence shown here is derived from an EMBL/GenBank/DDBJ whole genome shotgun (WGS) entry which is preliminary data.</text>
</comment>
<proteinExistence type="predicted"/>
<sequence length="145" mass="16868">MKIRNLEKRDETAVLNIWLNTSLLAHDFVAAEYWHSKIKDMKDVYLPNSQTFVYEENNEVIGFISMVDNYIAAIFIEQQQRSKGIGKQLISFIKEHFPILELGVFAKNSGAIAFYKKQGFTIIEEKTDQDTGEQELVMQFKNHFV</sequence>